<dbReference type="PROSITE" id="PS50026">
    <property type="entry name" value="EGF_3"/>
    <property type="match status" value="4"/>
</dbReference>
<feature type="domain" description="EGF-like" evidence="4">
    <location>
        <begin position="725"/>
        <end position="757"/>
    </location>
</feature>
<keyword evidence="2" id="KW-0245">EGF-like domain</keyword>
<dbReference type="GeneID" id="68101400"/>
<feature type="domain" description="EGF-like" evidence="4">
    <location>
        <begin position="684"/>
        <end position="717"/>
    </location>
</feature>
<keyword evidence="3" id="KW-0472">Membrane</keyword>
<keyword evidence="3" id="KW-0812">Transmembrane</keyword>
<dbReference type="Gene3D" id="2.10.25.10">
    <property type="entry name" value="Laminin"/>
    <property type="match status" value="3"/>
</dbReference>
<name>A0AA88KH61_NAELO</name>
<accession>A0AA88KH61</accession>
<dbReference type="SUPFAM" id="SSF63825">
    <property type="entry name" value="YWTD domain"/>
    <property type="match status" value="1"/>
</dbReference>
<dbReference type="Gene3D" id="2.120.10.30">
    <property type="entry name" value="TolB, C-terminal domain"/>
    <property type="match status" value="4"/>
</dbReference>
<gene>
    <name evidence="5" type="ORF">C9374_008946</name>
</gene>
<feature type="disulfide bond" evidence="2">
    <location>
        <begin position="707"/>
        <end position="716"/>
    </location>
</feature>
<feature type="disulfide bond" evidence="2">
    <location>
        <begin position="747"/>
        <end position="756"/>
    </location>
</feature>
<evidence type="ECO:0000256" key="2">
    <source>
        <dbReference type="PROSITE-ProRule" id="PRU00076"/>
    </source>
</evidence>
<organism evidence="5 6">
    <name type="scientific">Naegleria lovaniensis</name>
    <name type="common">Amoeba</name>
    <dbReference type="NCBI Taxonomy" id="51637"/>
    <lineage>
        <taxon>Eukaryota</taxon>
        <taxon>Discoba</taxon>
        <taxon>Heterolobosea</taxon>
        <taxon>Tetramitia</taxon>
        <taxon>Eutetramitia</taxon>
        <taxon>Vahlkampfiidae</taxon>
        <taxon>Naegleria</taxon>
    </lineage>
</organism>
<feature type="transmembrane region" description="Helical" evidence="3">
    <location>
        <begin position="781"/>
        <end position="806"/>
    </location>
</feature>
<dbReference type="PROSITE" id="PS00022">
    <property type="entry name" value="EGF_1"/>
    <property type="match status" value="4"/>
</dbReference>
<feature type="domain" description="EGF-like" evidence="4">
    <location>
        <begin position="589"/>
        <end position="622"/>
    </location>
</feature>
<dbReference type="InterPro" id="IPR013111">
    <property type="entry name" value="EGF_extracell"/>
</dbReference>
<reference evidence="5 6" key="1">
    <citation type="journal article" date="2018" name="BMC Genomics">
        <title>The genome of Naegleria lovaniensis, the basis for a comparative approach to unravel pathogenicity factors of the human pathogenic amoeba N. fowleri.</title>
        <authorList>
            <person name="Liechti N."/>
            <person name="Schurch N."/>
            <person name="Bruggmann R."/>
            <person name="Wittwer M."/>
        </authorList>
    </citation>
    <scope>NUCLEOTIDE SEQUENCE [LARGE SCALE GENOMIC DNA]</scope>
    <source>
        <strain evidence="5 6">ATCC 30569</strain>
    </source>
</reference>
<comment type="caution">
    <text evidence="2">Lacks conserved residue(s) required for the propagation of feature annotation.</text>
</comment>
<keyword evidence="1 2" id="KW-1015">Disulfide bond</keyword>
<comment type="caution">
    <text evidence="5">The sequence shown here is derived from an EMBL/GenBank/DDBJ whole genome shotgun (WGS) entry which is preliminary data.</text>
</comment>
<dbReference type="RefSeq" id="XP_044545123.1">
    <property type="nucleotide sequence ID" value="XM_044699078.1"/>
</dbReference>
<keyword evidence="6" id="KW-1185">Reference proteome</keyword>
<dbReference type="SUPFAM" id="SSF101898">
    <property type="entry name" value="NHL repeat"/>
    <property type="match status" value="1"/>
</dbReference>
<dbReference type="InterPro" id="IPR011042">
    <property type="entry name" value="6-blade_b-propeller_TolB-like"/>
</dbReference>
<evidence type="ECO:0000259" key="4">
    <source>
        <dbReference type="PROSITE" id="PS50026"/>
    </source>
</evidence>
<dbReference type="InterPro" id="IPR051830">
    <property type="entry name" value="NOTCH_homolog"/>
</dbReference>
<evidence type="ECO:0000256" key="1">
    <source>
        <dbReference type="ARBA" id="ARBA00023157"/>
    </source>
</evidence>
<dbReference type="Proteomes" id="UP000816034">
    <property type="component" value="Unassembled WGS sequence"/>
</dbReference>
<keyword evidence="3" id="KW-1133">Transmembrane helix</keyword>
<feature type="disulfide bond" evidence="2">
    <location>
        <begin position="612"/>
        <end position="621"/>
    </location>
</feature>
<evidence type="ECO:0000313" key="6">
    <source>
        <dbReference type="Proteomes" id="UP000816034"/>
    </source>
</evidence>
<dbReference type="PROSITE" id="PS01186">
    <property type="entry name" value="EGF_2"/>
    <property type="match status" value="1"/>
</dbReference>
<dbReference type="EMBL" id="PYSW02000036">
    <property type="protein sequence ID" value="KAG2377861.1"/>
    <property type="molecule type" value="Genomic_DNA"/>
</dbReference>
<protein>
    <recommendedName>
        <fullName evidence="4">EGF-like domain-containing protein</fullName>
    </recommendedName>
</protein>
<proteinExistence type="predicted"/>
<dbReference type="InterPro" id="IPR000742">
    <property type="entry name" value="EGF"/>
</dbReference>
<feature type="domain" description="EGF-like" evidence="4">
    <location>
        <begin position="630"/>
        <end position="662"/>
    </location>
</feature>
<feature type="disulfide bond" evidence="2">
    <location>
        <begin position="652"/>
        <end position="661"/>
    </location>
</feature>
<dbReference type="SMART" id="SM00181">
    <property type="entry name" value="EGF"/>
    <property type="match status" value="5"/>
</dbReference>
<dbReference type="PANTHER" id="PTHR24033">
    <property type="entry name" value="EGF-LIKE DOMAIN-CONTAINING PROTEIN"/>
    <property type="match status" value="1"/>
</dbReference>
<evidence type="ECO:0000313" key="5">
    <source>
        <dbReference type="EMBL" id="KAG2377861.1"/>
    </source>
</evidence>
<dbReference type="Pfam" id="PF07974">
    <property type="entry name" value="EGF_2"/>
    <property type="match status" value="1"/>
</dbReference>
<sequence>MRVRKVDLINNIVSTVFGTGYSEYSISTPGLAVSKSTFLSPTALAWWKGKLLVGESYAIRQIDMTTGIVSFLAGSTNSMHLDDPDPSLARFSNILCLHVASNDDIYDHQGNILALDQSHSRVRKITNNNGVFTTVNTLVGVGGVGNLMQPYKMSYTSNGDLYITHQFYISKYSGGVLSDVVGNGQYVATDDGTYSSGTSVGVSFPTGISVDSNGAIYFVEAFGSKIRKFNGTSLSSIIDSSKIYVNMNPANRSFVSGVRGKVMTKKEIFIIVKCNVANYIAPAGADGLNGPAVLARFNGVANVALDDNGDLYIAESGHYSIKKVTISTGVLTLVAGDGSFSNCPDGTSPLSCGLNFPRTLAFYNEELYFSVNNLIRKISRTDNKVYTVVGGGSSTAENINGTQLLIGIIGSTLEITSNGLLYFVDNLSNRIKVYDINTQKVNTFANTASYTAYNWALLIGNDMYFGTTSLDFISKIAADGSVTNVAGSYGTSRQENSKATETPLSGVQGILWSPQRQEFITFEETRIRRMYSVCATGWTGPFCDIPICWNKLATNSSVCSGHGNCTAPNTCSCIQGYSSLECTDYTCYGLRSTDTNVCSGNGDCSSPDNCTCRPKYMGDRCQEYTCFGLSMLDHANVCNGKGFCLTTDVCLCSPGYSGLNCSNCTNCGTSPNQPVTPPIVQCFGINSTEGHVCSGHGNCSSSDNCTCETNFYGSNCSVTLCFGVFSNESSTVCSGNGTCNEFNSCTCHSNNYGNRCEYYFVHTGNNSTQINPPNPSQSLTFLWFILPLGLILIGIAVICCLVVIVLKLKKMRNAKRKDHDSKEKELNTVIPNC</sequence>
<evidence type="ECO:0000256" key="3">
    <source>
        <dbReference type="SAM" id="Phobius"/>
    </source>
</evidence>
<dbReference type="AlphaFoldDB" id="A0AA88KH61"/>
<dbReference type="PANTHER" id="PTHR24033:SF151">
    <property type="entry name" value="NOTCH 2"/>
    <property type="match status" value="1"/>
</dbReference>